<keyword evidence="1" id="KW-0521">NADP</keyword>
<accession>A0A6N9TJG6</accession>
<organism evidence="2 3">
    <name type="scientific">Dissulfurirhabdus thermomarina</name>
    <dbReference type="NCBI Taxonomy" id="1765737"/>
    <lineage>
        <taxon>Bacteria</taxon>
        <taxon>Deltaproteobacteria</taxon>
        <taxon>Dissulfurirhabdaceae</taxon>
        <taxon>Dissulfurirhabdus</taxon>
    </lineage>
</organism>
<evidence type="ECO:0000313" key="3">
    <source>
        <dbReference type="Proteomes" id="UP000469346"/>
    </source>
</evidence>
<protein>
    <recommendedName>
        <fullName evidence="4">Long-chain-fatty-acyl-CoA reductase</fullName>
    </recommendedName>
</protein>
<reference evidence="2 3" key="1">
    <citation type="submission" date="2020-02" db="EMBL/GenBank/DDBJ databases">
        <title>Comparative genomics of sulfur disproportionating microorganisms.</title>
        <authorList>
            <person name="Ward L.M."/>
            <person name="Bertran E."/>
            <person name="Johnston D.T."/>
        </authorList>
    </citation>
    <scope>NUCLEOTIDE SEQUENCE [LARGE SCALE GENOMIC DNA]</scope>
    <source>
        <strain evidence="2 3">DSM 100025</strain>
    </source>
</reference>
<evidence type="ECO:0000256" key="1">
    <source>
        <dbReference type="ARBA" id="ARBA00022857"/>
    </source>
</evidence>
<keyword evidence="3" id="KW-1185">Reference proteome</keyword>
<dbReference type="InterPro" id="IPR008670">
    <property type="entry name" value="CoA_reduct_LuxC"/>
</dbReference>
<evidence type="ECO:0008006" key="4">
    <source>
        <dbReference type="Google" id="ProtNLM"/>
    </source>
</evidence>
<dbReference type="EMBL" id="JAAGRR010000003">
    <property type="protein sequence ID" value="NDY41402.1"/>
    <property type="molecule type" value="Genomic_DNA"/>
</dbReference>
<proteinExistence type="predicted"/>
<dbReference type="SUPFAM" id="SSF53720">
    <property type="entry name" value="ALDH-like"/>
    <property type="match status" value="1"/>
</dbReference>
<dbReference type="AlphaFoldDB" id="A0A6N9TJG6"/>
<sequence length="466" mass="49006">MRTMKAFHIPGFDGELTHADAGGTRLLFPVLTPDAVRAAVDRVMEAGARHLAGYTTDDLAAVFGRVAETWIRPSPERTALAEAVADVTGLSPAVVERSIEVEQGNSGAGDILAALDRDLGDHRVLDGFRPDPRLRGRARAFGPPLVAAVLTANVPGLSYLPAVRSLMVKAPLAAKLASGEPLFGPAWAASLARVEPPLAECLALFAWKGGAPDLEAALFDKAPVVMLYGGPRALAELRARVGPGKKVLEHGHKVGVVLVGREALSGRPAADVLARAVALDTAMFDQRACIAPQLVFAERGGGVSTEAFAELVAERLADLEAELPPSRPSLDTAATLAQERGLAAFEAAQGEAGVFTRGTATVVHLGAAAFEPVLPCRFLRVCAVDDLLDAVALLGQNSPYLQNAGVAVGADRLPGLAEALARAGVSRICAPGRMHRPSMRWRHDGLASFMELVRWADIEMMIEEAP</sequence>
<name>A0A6N9TJG6_DISTH</name>
<dbReference type="Proteomes" id="UP000469346">
    <property type="component" value="Unassembled WGS sequence"/>
</dbReference>
<gene>
    <name evidence="2" type="ORF">G3N55_00860</name>
</gene>
<evidence type="ECO:0000313" key="2">
    <source>
        <dbReference type="EMBL" id="NDY41402.1"/>
    </source>
</evidence>
<comment type="caution">
    <text evidence="2">The sequence shown here is derived from an EMBL/GenBank/DDBJ whole genome shotgun (WGS) entry which is preliminary data.</text>
</comment>
<dbReference type="InterPro" id="IPR016161">
    <property type="entry name" value="Ald_DH/histidinol_DH"/>
</dbReference>
<dbReference type="GO" id="GO:0008218">
    <property type="term" value="P:bioluminescence"/>
    <property type="evidence" value="ECO:0007669"/>
    <property type="project" value="InterPro"/>
</dbReference>
<dbReference type="Pfam" id="PF05893">
    <property type="entry name" value="LuxC"/>
    <property type="match status" value="1"/>
</dbReference>
<dbReference type="GO" id="GO:0003995">
    <property type="term" value="F:acyl-CoA dehydrogenase activity"/>
    <property type="evidence" value="ECO:0007669"/>
    <property type="project" value="InterPro"/>
</dbReference>